<evidence type="ECO:0000259" key="2">
    <source>
        <dbReference type="SMART" id="SM00065"/>
    </source>
</evidence>
<dbReference type="InterPro" id="IPR036457">
    <property type="entry name" value="PPM-type-like_dom_sf"/>
</dbReference>
<dbReference type="SUPFAM" id="SSF81606">
    <property type="entry name" value="PP2C-like"/>
    <property type="match status" value="1"/>
</dbReference>
<dbReference type="Proteomes" id="UP001059380">
    <property type="component" value="Chromosome"/>
</dbReference>
<dbReference type="AlphaFoldDB" id="A0A9J7BNX6"/>
<dbReference type="SUPFAM" id="SSF55781">
    <property type="entry name" value="GAF domain-like"/>
    <property type="match status" value="2"/>
</dbReference>
<name>A0A9J7BNX6_9BACT</name>
<sequence>MSSEPKNSHVDHGFEGDYRPAEMSRIDPVNVRVEPADLTYLVQLADALNTTLDLQTLLNRTSELVRAVINYRIFAIFLLNDRTHELRMRFQIGHTPEVQRMRFPLGKGVVGQVALTRQPMLLNDVSQSPAYFNANPDVKSELAVPLIAKNRLIGVIDIESEELNHFRPEHLHLLTLTASRIAQAIENARLYARVSRQAQTLTVLNEIAIELTSILDLDPLLERVGNLLRRLIDYQMFTVMLLDDKGEVLVTRYAWRFGYTHAPRRKIPVTAGLVGAAVREWRVINAMDVRKDPRYLEMNPETRSEMIVPLFYKGRVIGVLDLEHTRTGFFNEEHERMLVTLGAQVAIAIENARLYQRVRRQEQQLERDITMAREVQLRLLPPDPPQHTNAEVAVRFLPARAIGGDLYDFLEYGDSRSAIVLGDVSGKAAPAALFAALVSGIMRSAANQRFGPAEMLEHLNESLQERRLDSQYVTMLFALWNDDERTLTVANSGAVQPIICRGGKSTTVRVEGFPLGMFPEASYDEQVIATEPGDAIVFVSDGILDAENAHGDMYGEEKLARVLCGNRDRPAGEIAEAILQDVSKFQAGKERFDDETIIVVRVR</sequence>
<dbReference type="KEGG" id="orp:MOP44_23145"/>
<dbReference type="InterPro" id="IPR052016">
    <property type="entry name" value="Bact_Sigma-Reg"/>
</dbReference>
<dbReference type="Gene3D" id="3.30.450.40">
    <property type="match status" value="2"/>
</dbReference>
<proteinExistence type="predicted"/>
<protein>
    <submittedName>
        <fullName evidence="4">SpoIIE family protein phosphatase</fullName>
    </submittedName>
</protein>
<dbReference type="GO" id="GO:0016791">
    <property type="term" value="F:phosphatase activity"/>
    <property type="evidence" value="ECO:0007669"/>
    <property type="project" value="TreeGrafter"/>
</dbReference>
<dbReference type="RefSeq" id="WP_260792785.1">
    <property type="nucleotide sequence ID" value="NZ_CP093313.1"/>
</dbReference>
<dbReference type="InterPro" id="IPR001932">
    <property type="entry name" value="PPM-type_phosphatase-like_dom"/>
</dbReference>
<reference evidence="4" key="1">
    <citation type="submission" date="2021-04" db="EMBL/GenBank/DDBJ databases">
        <title>Phylogenetic analysis of Acidobacteriaceae.</title>
        <authorList>
            <person name="Qiu L."/>
            <person name="Zhang Q."/>
        </authorList>
    </citation>
    <scope>NUCLEOTIDE SEQUENCE</scope>
    <source>
        <strain evidence="4">DSM 25168</strain>
    </source>
</reference>
<organism evidence="4 5">
    <name type="scientific">Occallatibacter riparius</name>
    <dbReference type="NCBI Taxonomy" id="1002689"/>
    <lineage>
        <taxon>Bacteria</taxon>
        <taxon>Pseudomonadati</taxon>
        <taxon>Acidobacteriota</taxon>
        <taxon>Terriglobia</taxon>
        <taxon>Terriglobales</taxon>
        <taxon>Acidobacteriaceae</taxon>
        <taxon>Occallatibacter</taxon>
    </lineage>
</organism>
<gene>
    <name evidence="4" type="ORF">MOP44_23145</name>
</gene>
<dbReference type="Pfam" id="PF13185">
    <property type="entry name" value="GAF_2"/>
    <property type="match status" value="2"/>
</dbReference>
<dbReference type="Gene3D" id="3.60.40.10">
    <property type="entry name" value="PPM-type phosphatase domain"/>
    <property type="match status" value="1"/>
</dbReference>
<dbReference type="SMART" id="SM00331">
    <property type="entry name" value="PP2C_SIG"/>
    <property type="match status" value="1"/>
</dbReference>
<dbReference type="PANTHER" id="PTHR43156">
    <property type="entry name" value="STAGE II SPORULATION PROTEIN E-RELATED"/>
    <property type="match status" value="1"/>
</dbReference>
<keyword evidence="1" id="KW-0378">Hydrolase</keyword>
<dbReference type="EMBL" id="CP093313">
    <property type="protein sequence ID" value="UWZ83450.1"/>
    <property type="molecule type" value="Genomic_DNA"/>
</dbReference>
<feature type="domain" description="GAF" evidence="2">
    <location>
        <begin position="53"/>
        <end position="195"/>
    </location>
</feature>
<evidence type="ECO:0000259" key="3">
    <source>
        <dbReference type="SMART" id="SM00331"/>
    </source>
</evidence>
<dbReference type="InterPro" id="IPR003018">
    <property type="entry name" value="GAF"/>
</dbReference>
<dbReference type="SMART" id="SM00065">
    <property type="entry name" value="GAF"/>
    <property type="match status" value="2"/>
</dbReference>
<dbReference type="InterPro" id="IPR029016">
    <property type="entry name" value="GAF-like_dom_sf"/>
</dbReference>
<accession>A0A9J7BNX6</accession>
<keyword evidence="5" id="KW-1185">Reference proteome</keyword>
<dbReference type="PANTHER" id="PTHR43156:SF2">
    <property type="entry name" value="STAGE II SPORULATION PROTEIN E"/>
    <property type="match status" value="1"/>
</dbReference>
<evidence type="ECO:0000256" key="1">
    <source>
        <dbReference type="ARBA" id="ARBA00022801"/>
    </source>
</evidence>
<feature type="domain" description="PPM-type phosphatase" evidence="3">
    <location>
        <begin position="387"/>
        <end position="602"/>
    </location>
</feature>
<evidence type="ECO:0000313" key="4">
    <source>
        <dbReference type="EMBL" id="UWZ83450.1"/>
    </source>
</evidence>
<feature type="domain" description="GAF" evidence="2">
    <location>
        <begin position="216"/>
        <end position="359"/>
    </location>
</feature>
<evidence type="ECO:0000313" key="5">
    <source>
        <dbReference type="Proteomes" id="UP001059380"/>
    </source>
</evidence>
<dbReference type="Pfam" id="PF07228">
    <property type="entry name" value="SpoIIE"/>
    <property type="match status" value="1"/>
</dbReference>